<dbReference type="RefSeq" id="WP_164650762.1">
    <property type="nucleotide sequence ID" value="NZ_CP047476.1"/>
</dbReference>
<reference evidence="1 2" key="1">
    <citation type="submission" date="2020-01" db="EMBL/GenBank/DDBJ databases">
        <title>Whole genome and functional gene identification of agarase of Vibrio HN897.</title>
        <authorList>
            <person name="Liu Y."/>
            <person name="Zhao Z."/>
        </authorList>
    </citation>
    <scope>NUCLEOTIDE SEQUENCE [LARGE SCALE GENOMIC DNA]</scope>
    <source>
        <strain evidence="1 2">HN897</strain>
    </source>
</reference>
<sequence>MSEDKFTHIYRLPTSIQIRIGKWQQTFRGTSDLVLHTAIEVRNKKYKEHGFFAPRWHVQLFDSNDISITEHGRYIQTSMRSMIDRKIMYKRLYFATHPEDAHKKLEHFKREWIHKHNRVAKKYNQIKKKHFLNFAREEVETMYPSIPAGEFDVALWNKLVISEFGPQKRYDNPFYVKKNRV</sequence>
<gene>
    <name evidence="1" type="ORF">GT360_20380</name>
</gene>
<dbReference type="EMBL" id="CP047476">
    <property type="protein sequence ID" value="QIA65866.1"/>
    <property type="molecule type" value="Genomic_DNA"/>
</dbReference>
<organism evidence="1 2">
    <name type="scientific">Vibrio astriarenae</name>
    <dbReference type="NCBI Taxonomy" id="1481923"/>
    <lineage>
        <taxon>Bacteria</taxon>
        <taxon>Pseudomonadati</taxon>
        <taxon>Pseudomonadota</taxon>
        <taxon>Gammaproteobacteria</taxon>
        <taxon>Vibrionales</taxon>
        <taxon>Vibrionaceae</taxon>
        <taxon>Vibrio</taxon>
    </lineage>
</organism>
<evidence type="ECO:0000313" key="1">
    <source>
        <dbReference type="EMBL" id="QIA65866.1"/>
    </source>
</evidence>
<proteinExistence type="predicted"/>
<dbReference type="KEGG" id="vas:GT360_20380"/>
<dbReference type="Proteomes" id="UP000464262">
    <property type="component" value="Chromosome 2"/>
</dbReference>
<keyword evidence="2" id="KW-1185">Reference proteome</keyword>
<protein>
    <submittedName>
        <fullName evidence="1">Uncharacterized protein</fullName>
    </submittedName>
</protein>
<evidence type="ECO:0000313" key="2">
    <source>
        <dbReference type="Proteomes" id="UP000464262"/>
    </source>
</evidence>
<name>A0A7Z2YFX2_9VIBR</name>
<dbReference type="AlphaFoldDB" id="A0A7Z2YFX2"/>
<accession>A0A7Z2YFX2</accession>